<dbReference type="Gene3D" id="1.20.5.1500">
    <property type="match status" value="1"/>
</dbReference>
<dbReference type="GO" id="GO:0006334">
    <property type="term" value="P:nucleosome assembly"/>
    <property type="evidence" value="ECO:0007669"/>
    <property type="project" value="InterPro"/>
</dbReference>
<dbReference type="EMBL" id="JADBJN010000003">
    <property type="protein sequence ID" value="KAG5673412.1"/>
    <property type="molecule type" value="Genomic_DNA"/>
</dbReference>
<dbReference type="Gene3D" id="3.30.1120.90">
    <property type="entry name" value="Nucleosome assembly protein"/>
    <property type="match status" value="1"/>
</dbReference>
<dbReference type="Proteomes" id="UP001107558">
    <property type="component" value="Chromosome 3"/>
</dbReference>
<dbReference type="AlphaFoldDB" id="A0A9J6BU49"/>
<dbReference type="InterPro" id="IPR037231">
    <property type="entry name" value="NAP-like_sf"/>
</dbReference>
<evidence type="ECO:0000256" key="2">
    <source>
        <dbReference type="RuleBase" id="RU003876"/>
    </source>
</evidence>
<dbReference type="InterPro" id="IPR002164">
    <property type="entry name" value="NAP_family"/>
</dbReference>
<comment type="similarity">
    <text evidence="1 2">Belongs to the nucleosome assembly protein (NAP) family.</text>
</comment>
<evidence type="ECO:0000313" key="3">
    <source>
        <dbReference type="EMBL" id="KAG5673412.1"/>
    </source>
</evidence>
<dbReference type="PANTHER" id="PTHR11875">
    <property type="entry name" value="TESTIS-SPECIFIC Y-ENCODED PROTEIN"/>
    <property type="match status" value="1"/>
</dbReference>
<dbReference type="SUPFAM" id="SSF143113">
    <property type="entry name" value="NAP-like"/>
    <property type="match status" value="1"/>
</dbReference>
<gene>
    <name evidence="3" type="ORF">PVAND_003464</name>
</gene>
<evidence type="ECO:0000313" key="4">
    <source>
        <dbReference type="Proteomes" id="UP001107558"/>
    </source>
</evidence>
<name>A0A9J6BU49_POLVA</name>
<dbReference type="OrthoDB" id="27325at2759"/>
<protein>
    <recommendedName>
        <fullName evidence="5">Nucleosome assembly protein</fullName>
    </recommendedName>
</protein>
<dbReference type="GO" id="GO:0005634">
    <property type="term" value="C:nucleus"/>
    <property type="evidence" value="ECO:0007669"/>
    <property type="project" value="InterPro"/>
</dbReference>
<evidence type="ECO:0000256" key="1">
    <source>
        <dbReference type="ARBA" id="ARBA00009947"/>
    </source>
</evidence>
<proteinExistence type="inferred from homology"/>
<reference evidence="3" key="1">
    <citation type="submission" date="2021-03" db="EMBL/GenBank/DDBJ databases">
        <title>Chromosome level genome of the anhydrobiotic midge Polypedilum vanderplanki.</title>
        <authorList>
            <person name="Yoshida Y."/>
            <person name="Kikawada T."/>
            <person name="Gusev O."/>
        </authorList>
    </citation>
    <scope>NUCLEOTIDE SEQUENCE</scope>
    <source>
        <strain evidence="3">NIAS01</strain>
        <tissue evidence="3">Whole body or cell culture</tissue>
    </source>
</reference>
<accession>A0A9J6BU49</accession>
<comment type="caution">
    <text evidence="3">The sequence shown here is derived from an EMBL/GenBank/DDBJ whole genome shotgun (WGS) entry which is preliminary data.</text>
</comment>
<sequence>MEPSTSKTIICGNESSQLKELMNEYFILKQKNLGKNVLTDLHPSVRKRICALKNLQKDTISLDAEFQRDVYKMEKSFQSRHDEIFKKRSDIINGNYEPQDNECYGDFKVENTPAEGETIPQGIPNFWLTVLKNVSVIRPMIQEQDEQVLENLIEIRALSESSDNLTFTLEFHFKPNKFFKNSVLTKTYLMKCVPDEDDPFTFEGPEIFKSVGCAIMWNQGFNVTEKMCENDKTQSIFKTDSFFNFFSPPDLNLHVNTPESDRIEEYLENDFEVGHYLKERVIPRAVLYYTGEIDDSISDDDDESMTNLMENFDQVKTENDEETDDD</sequence>
<organism evidence="3 4">
    <name type="scientific">Polypedilum vanderplanki</name>
    <name type="common">Sleeping chironomid midge</name>
    <dbReference type="NCBI Taxonomy" id="319348"/>
    <lineage>
        <taxon>Eukaryota</taxon>
        <taxon>Metazoa</taxon>
        <taxon>Ecdysozoa</taxon>
        <taxon>Arthropoda</taxon>
        <taxon>Hexapoda</taxon>
        <taxon>Insecta</taxon>
        <taxon>Pterygota</taxon>
        <taxon>Neoptera</taxon>
        <taxon>Endopterygota</taxon>
        <taxon>Diptera</taxon>
        <taxon>Nematocera</taxon>
        <taxon>Chironomoidea</taxon>
        <taxon>Chironomidae</taxon>
        <taxon>Chironominae</taxon>
        <taxon>Polypedilum</taxon>
        <taxon>Polypedilum</taxon>
    </lineage>
</organism>
<keyword evidence="4" id="KW-1185">Reference proteome</keyword>
<evidence type="ECO:0008006" key="5">
    <source>
        <dbReference type="Google" id="ProtNLM"/>
    </source>
</evidence>
<dbReference type="Pfam" id="PF00956">
    <property type="entry name" value="NAP"/>
    <property type="match status" value="1"/>
</dbReference>